<dbReference type="EC" id="3.4.21.26" evidence="2"/>
<dbReference type="InterPro" id="IPR023302">
    <property type="entry name" value="Pept_S9A_N"/>
</dbReference>
<dbReference type="Proteomes" id="UP000572635">
    <property type="component" value="Unassembled WGS sequence"/>
</dbReference>
<keyword evidence="9" id="KW-1185">Reference proteome</keyword>
<dbReference type="GO" id="GO:0070012">
    <property type="term" value="F:oligopeptidase activity"/>
    <property type="evidence" value="ECO:0007669"/>
    <property type="project" value="TreeGrafter"/>
</dbReference>
<keyword evidence="5" id="KW-0720">Serine protease</keyword>
<evidence type="ECO:0000259" key="7">
    <source>
        <dbReference type="Pfam" id="PF02897"/>
    </source>
</evidence>
<accession>A0A7W8VG49</accession>
<protein>
    <recommendedName>
        <fullName evidence="2">prolyl oligopeptidase</fullName>
        <ecNumber evidence="2">3.4.21.26</ecNumber>
    </recommendedName>
</protein>
<comment type="caution">
    <text evidence="8">The sequence shown here is derived from an EMBL/GenBank/DDBJ whole genome shotgun (WGS) entry which is preliminary data.</text>
</comment>
<feature type="domain" description="Peptidase S9A N-terminal" evidence="7">
    <location>
        <begin position="7"/>
        <end position="420"/>
    </location>
</feature>
<dbReference type="PANTHER" id="PTHR42881:SF2">
    <property type="entry name" value="PROLYL ENDOPEPTIDASE"/>
    <property type="match status" value="1"/>
</dbReference>
<dbReference type="PANTHER" id="PTHR42881">
    <property type="entry name" value="PROLYL ENDOPEPTIDASE"/>
    <property type="match status" value="1"/>
</dbReference>
<organism evidence="8 9">
    <name type="scientific">Nocardiopsis composta</name>
    <dbReference type="NCBI Taxonomy" id="157465"/>
    <lineage>
        <taxon>Bacteria</taxon>
        <taxon>Bacillati</taxon>
        <taxon>Actinomycetota</taxon>
        <taxon>Actinomycetes</taxon>
        <taxon>Streptosporangiales</taxon>
        <taxon>Nocardiopsidaceae</taxon>
        <taxon>Nocardiopsis</taxon>
    </lineage>
</organism>
<dbReference type="Pfam" id="PF00326">
    <property type="entry name" value="Peptidase_S9"/>
    <property type="match status" value="1"/>
</dbReference>
<evidence type="ECO:0000256" key="3">
    <source>
        <dbReference type="ARBA" id="ARBA00022670"/>
    </source>
</evidence>
<dbReference type="GO" id="GO:0005829">
    <property type="term" value="C:cytosol"/>
    <property type="evidence" value="ECO:0007669"/>
    <property type="project" value="TreeGrafter"/>
</dbReference>
<reference evidence="8 9" key="1">
    <citation type="submission" date="2020-08" db="EMBL/GenBank/DDBJ databases">
        <title>Sequencing the genomes of 1000 actinobacteria strains.</title>
        <authorList>
            <person name="Klenk H.-P."/>
        </authorList>
    </citation>
    <scope>NUCLEOTIDE SEQUENCE [LARGE SCALE GENOMIC DNA]</scope>
    <source>
        <strain evidence="8 9">DSM 44551</strain>
    </source>
</reference>
<evidence type="ECO:0000256" key="5">
    <source>
        <dbReference type="ARBA" id="ARBA00022825"/>
    </source>
</evidence>
<dbReference type="InterPro" id="IPR002470">
    <property type="entry name" value="Peptidase_S9A"/>
</dbReference>
<evidence type="ECO:0000256" key="1">
    <source>
        <dbReference type="ARBA" id="ARBA00001070"/>
    </source>
</evidence>
<evidence type="ECO:0000313" key="8">
    <source>
        <dbReference type="EMBL" id="MBB5435266.1"/>
    </source>
</evidence>
<dbReference type="Gene3D" id="3.40.50.1820">
    <property type="entry name" value="alpha/beta hydrolase"/>
    <property type="match status" value="1"/>
</dbReference>
<gene>
    <name evidence="8" type="ORF">HDA36_005414</name>
</gene>
<evidence type="ECO:0000256" key="2">
    <source>
        <dbReference type="ARBA" id="ARBA00011897"/>
    </source>
</evidence>
<dbReference type="SUPFAM" id="SSF50993">
    <property type="entry name" value="Peptidase/esterase 'gauge' domain"/>
    <property type="match status" value="1"/>
</dbReference>
<evidence type="ECO:0000256" key="4">
    <source>
        <dbReference type="ARBA" id="ARBA00022801"/>
    </source>
</evidence>
<dbReference type="AlphaFoldDB" id="A0A7W8VG49"/>
<dbReference type="InterPro" id="IPR051167">
    <property type="entry name" value="Prolyl_oligopep/macrocyclase"/>
</dbReference>
<dbReference type="InterPro" id="IPR029058">
    <property type="entry name" value="AB_hydrolase_fold"/>
</dbReference>
<dbReference type="PRINTS" id="PR00862">
    <property type="entry name" value="PROLIGOPTASE"/>
</dbReference>
<keyword evidence="4 8" id="KW-0378">Hydrolase</keyword>
<dbReference type="SUPFAM" id="SSF53474">
    <property type="entry name" value="alpha/beta-Hydrolases"/>
    <property type="match status" value="1"/>
</dbReference>
<dbReference type="InterPro" id="IPR001375">
    <property type="entry name" value="Peptidase_S9_cat"/>
</dbReference>
<dbReference type="GO" id="GO:0006508">
    <property type="term" value="P:proteolysis"/>
    <property type="evidence" value="ECO:0007669"/>
    <property type="project" value="UniProtKB-KW"/>
</dbReference>
<dbReference type="GO" id="GO:0004252">
    <property type="term" value="F:serine-type endopeptidase activity"/>
    <property type="evidence" value="ECO:0007669"/>
    <property type="project" value="UniProtKB-EC"/>
</dbReference>
<dbReference type="Pfam" id="PF02897">
    <property type="entry name" value="Peptidase_S9_N"/>
    <property type="match status" value="1"/>
</dbReference>
<dbReference type="RefSeq" id="WP_184397961.1">
    <property type="nucleotide sequence ID" value="NZ_BAAAJD010000120.1"/>
</dbReference>
<dbReference type="EMBL" id="JACHDB010000002">
    <property type="protein sequence ID" value="MBB5435266.1"/>
    <property type="molecule type" value="Genomic_DNA"/>
</dbReference>
<proteinExistence type="predicted"/>
<comment type="catalytic activity">
    <reaction evidence="1">
        <text>Hydrolysis of Pro-|-Xaa &gt;&gt; Ala-|-Xaa in oligopeptides.</text>
        <dbReference type="EC" id="3.4.21.26"/>
    </reaction>
</comment>
<sequence length="702" mass="76361">MPHHRYPAAARSDLVEDLHGRPVADPYRWLEEADSPATEEWSAAQDALYARMRDSWRERSAFAADITALMRAGYVGPPVWRGDRCLFVRREPGQEHGVLVTSAPGEGERVLVDPTAIDPEGTTTLDGWYPDDEGRLLAYHLSEGGDEESLLRVMDIATGEAVDGPIDRTRHSAPAWLPGGKAFYYVRRLPPEEVPEDERQYHRRVYLHRVGRPTDEDVLVFGEGRGMTEYFGVAVDRSGRHLLLTASEGTSVSNDAWIADLAESGPETPRFTPVQEGVDAEAEPYVGRDGRLYVSTDREAPRGRLCVADPAAPGAENWRTLIGPDPEAVLGGYAIADGPELERPQLVAVWSRHAISEITRHDLATGERLGRVELPGPGSVGALTERPEGGHEVWFTYTDHATPASVYRLDLRTGEAEPWASAPGARELDLPGVRAEQVAYASKDGTTVRMLVLSPEGADGPLPTVLYGYGGFALSLTPGYSASILAWVRAGGAYAVANLRGGLEEGEEWHRAGMLDRKQNVFDDLAAGAEHLIASGATAPDRLAVMGGSNGGLLVGAAVTQRPDLFAAAVCSAPLLDMVRYERFGLGRLWNVEYGSADDPEQLDWLLSYSPYHRVREGVRYPALLFTVFENDTRVDPLHARKMCAALQHATAAPVEERPVLIRREAEVGHSSRSVSRSVALSAEQLAFLARHTGLRPGSGGA</sequence>
<keyword evidence="3" id="KW-0645">Protease</keyword>
<feature type="domain" description="Peptidase S9 prolyl oligopeptidase catalytic" evidence="6">
    <location>
        <begin position="484"/>
        <end position="694"/>
    </location>
</feature>
<dbReference type="Gene3D" id="2.130.10.120">
    <property type="entry name" value="Prolyl oligopeptidase, N-terminal domain"/>
    <property type="match status" value="1"/>
</dbReference>
<name>A0A7W8VG49_9ACTN</name>
<evidence type="ECO:0000259" key="6">
    <source>
        <dbReference type="Pfam" id="PF00326"/>
    </source>
</evidence>
<evidence type="ECO:0000313" key="9">
    <source>
        <dbReference type="Proteomes" id="UP000572635"/>
    </source>
</evidence>